<protein>
    <recommendedName>
        <fullName evidence="5">Transmembrane protein</fullName>
    </recommendedName>
</protein>
<sequence length="376" mass="41166">MSQEQVQQNGPVPDPPVPEPVIYEMTKEERRKEQWKLYGLVIAELALGNLYVPFAMCVSVLAFFCLKVVPVFIAVLGLLRVFVSPLIRVFPAMLRATVGVYFSPPDLDIRWRQASHVLVGVGLAAAISLTGFSIAPIPVFVLVSVCLIECYNIIRYPEKYFKKELEAYEGMLTRIKDSDAAEGDRTLELNATIKNSAFLLVPIFGPFLVIVGDLLQSPPLHVPRFKTSRLNWYTNLGSIVCMLSMAEFRVPFVMDLSAIVFVLLQLWDAFNEGRVVTEYERLDTADVKEFGGYVKDMVTEKVTGNVRPKARVADNPVARVPRPTGSTASSAISNVVAVEQRGGGPSPGTGASAGSPNPIIHSPPPENIEGSAIGMV</sequence>
<reference evidence="3 4" key="1">
    <citation type="journal article" date="2018" name="PLoS ONE">
        <title>The draft genome of Kipferlia bialata reveals reductive genome evolution in fornicate parasites.</title>
        <authorList>
            <person name="Tanifuji G."/>
            <person name="Takabayashi S."/>
            <person name="Kume K."/>
            <person name="Takagi M."/>
            <person name="Nakayama T."/>
            <person name="Kamikawa R."/>
            <person name="Inagaki Y."/>
            <person name="Hashimoto T."/>
        </authorList>
    </citation>
    <scope>NUCLEOTIDE SEQUENCE [LARGE SCALE GENOMIC DNA]</scope>
    <source>
        <strain evidence="3">NY0173</strain>
    </source>
</reference>
<gene>
    <name evidence="3" type="ORF">KIPB_003517</name>
</gene>
<feature type="region of interest" description="Disordered" evidence="1">
    <location>
        <begin position="339"/>
        <end position="376"/>
    </location>
</feature>
<keyword evidence="2" id="KW-0472">Membrane</keyword>
<comment type="caution">
    <text evidence="3">The sequence shown here is derived from an EMBL/GenBank/DDBJ whole genome shotgun (WGS) entry which is preliminary data.</text>
</comment>
<organism evidence="3 4">
    <name type="scientific">Kipferlia bialata</name>
    <dbReference type="NCBI Taxonomy" id="797122"/>
    <lineage>
        <taxon>Eukaryota</taxon>
        <taxon>Metamonada</taxon>
        <taxon>Carpediemonas-like organisms</taxon>
        <taxon>Kipferlia</taxon>
    </lineage>
</organism>
<evidence type="ECO:0000256" key="1">
    <source>
        <dbReference type="SAM" id="MobiDB-lite"/>
    </source>
</evidence>
<name>A0A9K3CSA9_9EUKA</name>
<keyword evidence="2" id="KW-0812">Transmembrane</keyword>
<dbReference type="AlphaFoldDB" id="A0A9K3CSA9"/>
<evidence type="ECO:0000313" key="4">
    <source>
        <dbReference type="Proteomes" id="UP000265618"/>
    </source>
</evidence>
<evidence type="ECO:0000256" key="2">
    <source>
        <dbReference type="SAM" id="Phobius"/>
    </source>
</evidence>
<feature type="transmembrane region" description="Helical" evidence="2">
    <location>
        <begin position="35"/>
        <end position="54"/>
    </location>
</feature>
<evidence type="ECO:0008006" key="5">
    <source>
        <dbReference type="Google" id="ProtNLM"/>
    </source>
</evidence>
<feature type="transmembrane region" description="Helical" evidence="2">
    <location>
        <begin position="60"/>
        <end position="79"/>
    </location>
</feature>
<dbReference type="Proteomes" id="UP000265618">
    <property type="component" value="Unassembled WGS sequence"/>
</dbReference>
<keyword evidence="2" id="KW-1133">Transmembrane helix</keyword>
<accession>A0A9K3CSA9</accession>
<evidence type="ECO:0000313" key="3">
    <source>
        <dbReference type="EMBL" id="GIQ82389.1"/>
    </source>
</evidence>
<proteinExistence type="predicted"/>
<dbReference type="EMBL" id="BDIP01000680">
    <property type="protein sequence ID" value="GIQ82389.1"/>
    <property type="molecule type" value="Genomic_DNA"/>
</dbReference>
<keyword evidence="4" id="KW-1185">Reference proteome</keyword>
<feature type="transmembrane region" description="Helical" evidence="2">
    <location>
        <begin position="123"/>
        <end position="154"/>
    </location>
</feature>